<dbReference type="Proteomes" id="UP001158598">
    <property type="component" value="Chromosome"/>
</dbReference>
<feature type="transmembrane region" description="Helical" evidence="1">
    <location>
        <begin position="12"/>
        <end position="38"/>
    </location>
</feature>
<proteinExistence type="predicted"/>
<dbReference type="RefSeq" id="WP_017365903.1">
    <property type="nucleotide sequence ID" value="NZ_OX458332.1"/>
</dbReference>
<dbReference type="InterPro" id="IPR021091">
    <property type="entry name" value="Mercury_ion_transport_MerF"/>
</dbReference>
<dbReference type="NCBIfam" id="NF033565">
    <property type="entry name" value="trans_MerF"/>
    <property type="match status" value="1"/>
</dbReference>
<name>A0AA35UTG7_METCP</name>
<keyword evidence="1" id="KW-0472">Membrane</keyword>
<keyword evidence="1" id="KW-1133">Transmembrane helix</keyword>
<protein>
    <submittedName>
        <fullName evidence="2">Mercuric ion transport protein</fullName>
    </submittedName>
</protein>
<dbReference type="Pfam" id="PF11431">
    <property type="entry name" value="Transport_MerF"/>
    <property type="match status" value="1"/>
</dbReference>
<sequence>MADKTLTRTGIVGYIVTAICRALPILVVLLGAVSFSALAGGPDYVLIRMPIVFVGLTVYALNRRRRVVQCCVPATVPNSGNGKNE</sequence>
<reference evidence="2" key="1">
    <citation type="submission" date="2023-03" db="EMBL/GenBank/DDBJ databases">
        <authorList>
            <person name="Pearce D."/>
        </authorList>
    </citation>
    <scope>NUCLEOTIDE SEQUENCE</scope>
    <source>
        <strain evidence="2">Mc</strain>
    </source>
</reference>
<feature type="transmembrane region" description="Helical" evidence="1">
    <location>
        <begin position="44"/>
        <end position="61"/>
    </location>
</feature>
<dbReference type="EMBL" id="OX458332">
    <property type="protein sequence ID" value="CAI8892151.1"/>
    <property type="molecule type" value="Genomic_DNA"/>
</dbReference>
<dbReference type="AlphaFoldDB" id="A0AA35UTG7"/>
<evidence type="ECO:0000256" key="1">
    <source>
        <dbReference type="SAM" id="Phobius"/>
    </source>
</evidence>
<dbReference type="GO" id="GO:0016020">
    <property type="term" value="C:membrane"/>
    <property type="evidence" value="ECO:0007669"/>
    <property type="project" value="InterPro"/>
</dbReference>
<evidence type="ECO:0000313" key="3">
    <source>
        <dbReference type="Proteomes" id="UP001158598"/>
    </source>
</evidence>
<keyword evidence="1" id="KW-0812">Transmembrane</keyword>
<evidence type="ECO:0000313" key="2">
    <source>
        <dbReference type="EMBL" id="CAI8892151.1"/>
    </source>
</evidence>
<gene>
    <name evidence="2" type="ORF">MCNOR_3276</name>
</gene>
<dbReference type="Gene3D" id="1.10.287.910">
    <property type="entry name" value="bacterial mercury transporter, merf"/>
    <property type="match status" value="1"/>
</dbReference>
<accession>A0AA35UTG7</accession>
<organism evidence="2 3">
    <name type="scientific">Methylococcus capsulatus</name>
    <dbReference type="NCBI Taxonomy" id="414"/>
    <lineage>
        <taxon>Bacteria</taxon>
        <taxon>Pseudomonadati</taxon>
        <taxon>Pseudomonadota</taxon>
        <taxon>Gammaproteobacteria</taxon>
        <taxon>Methylococcales</taxon>
        <taxon>Methylococcaceae</taxon>
        <taxon>Methylococcus</taxon>
    </lineage>
</organism>